<sequence length="107" mass="12077">MDFKTILETLPTIDHLAGLSVFDGETQIHHIPAIAGKLGSLRVYNALAQEFNGKLDRTCAEKGLQLFAEHTQDAKQFPGKHPNIDLLFTVIEQDKEYRLEPEMAEEK</sequence>
<evidence type="ECO:0000313" key="1">
    <source>
        <dbReference type="EMBL" id="SUB23559.1"/>
    </source>
</evidence>
<reference evidence="1 2" key="1">
    <citation type="submission" date="2018-06" db="EMBL/GenBank/DDBJ databases">
        <authorList>
            <consortium name="Pathogen Informatics"/>
            <person name="Doyle S."/>
        </authorList>
    </citation>
    <scope>NUCLEOTIDE SEQUENCE [LARGE SCALE GENOMIC DNA]</scope>
    <source>
        <strain evidence="2">NCTC 11297</strain>
    </source>
</reference>
<keyword evidence="2" id="KW-1185">Reference proteome</keyword>
<accession>A0A379APL7</accession>
<organism evidence="1 2">
    <name type="scientific">Avibacterium avium</name>
    <name type="common">Pasteurella avium</name>
    <dbReference type="NCBI Taxonomy" id="751"/>
    <lineage>
        <taxon>Bacteria</taxon>
        <taxon>Pseudomonadati</taxon>
        <taxon>Pseudomonadota</taxon>
        <taxon>Gammaproteobacteria</taxon>
        <taxon>Pasteurellales</taxon>
        <taxon>Pasteurellaceae</taxon>
        <taxon>Avibacterium</taxon>
    </lineage>
</organism>
<dbReference type="RefSeq" id="WP_115248917.1">
    <property type="nucleotide sequence ID" value="NZ_UGSP01000001.1"/>
</dbReference>
<dbReference type="AlphaFoldDB" id="A0A379APL7"/>
<dbReference type="PIRSF" id="PIRSF019302">
    <property type="entry name" value="UCP019302"/>
    <property type="match status" value="1"/>
</dbReference>
<dbReference type="InterPro" id="IPR016755">
    <property type="entry name" value="UCP019302"/>
</dbReference>
<proteinExistence type="predicted"/>
<dbReference type="Proteomes" id="UP000255098">
    <property type="component" value="Unassembled WGS sequence"/>
</dbReference>
<dbReference type="EMBL" id="UGSP01000001">
    <property type="protein sequence ID" value="SUB23559.1"/>
    <property type="molecule type" value="Genomic_DNA"/>
</dbReference>
<dbReference type="Pfam" id="PF10084">
    <property type="entry name" value="DUF2322"/>
    <property type="match status" value="1"/>
</dbReference>
<protein>
    <submittedName>
        <fullName evidence="1">Uncharacterized protein conserved in bacteria</fullName>
    </submittedName>
</protein>
<dbReference type="GeneID" id="300132782"/>
<name>A0A379APL7_AVIAV</name>
<gene>
    <name evidence="1" type="ORF">NCTC11297_00566</name>
</gene>
<evidence type="ECO:0000313" key="2">
    <source>
        <dbReference type="Proteomes" id="UP000255098"/>
    </source>
</evidence>